<accession>D6X5M7</accession>
<keyword evidence="3" id="KW-1185">Reference proteome</keyword>
<protein>
    <submittedName>
        <fullName evidence="2">Predicted protein</fullName>
    </submittedName>
</protein>
<feature type="region of interest" description="Disordered" evidence="1">
    <location>
        <begin position="101"/>
        <end position="125"/>
    </location>
</feature>
<evidence type="ECO:0000313" key="2">
    <source>
        <dbReference type="EMBL" id="EFH32052.1"/>
    </source>
</evidence>
<proteinExistence type="predicted"/>
<dbReference type="eggNOG" id="ENOG5031JHR">
    <property type="taxonomic scope" value="Bacteria"/>
</dbReference>
<feature type="compositionally biased region" description="Basic and acidic residues" evidence="1">
    <location>
        <begin position="116"/>
        <end position="125"/>
    </location>
</feature>
<dbReference type="Proteomes" id="UP000002805">
    <property type="component" value="Chromosome"/>
</dbReference>
<dbReference type="HOGENOM" id="CLU_1991461_0_0_11"/>
<dbReference type="EMBL" id="CM000950">
    <property type="protein sequence ID" value="EFH32052.1"/>
    <property type="molecule type" value="Genomic_DNA"/>
</dbReference>
<organism evidence="2 3">
    <name type="scientific">Streptomyces pristinaespiralis (strain ATCC 25486 / DSM 40338 / CBS 914.69 / JCM 4507 / KCC S-0507 / NBRC 13074 / NRRL 2958 / 5647)</name>
    <dbReference type="NCBI Taxonomy" id="457429"/>
    <lineage>
        <taxon>Bacteria</taxon>
        <taxon>Bacillati</taxon>
        <taxon>Actinomycetota</taxon>
        <taxon>Actinomycetes</taxon>
        <taxon>Kitasatosporales</taxon>
        <taxon>Streptomycetaceae</taxon>
        <taxon>Streptomyces</taxon>
    </lineage>
</organism>
<evidence type="ECO:0000313" key="3">
    <source>
        <dbReference type="Proteomes" id="UP000002805"/>
    </source>
</evidence>
<dbReference type="AlphaFoldDB" id="D6X5M7"/>
<reference evidence="3" key="2">
    <citation type="submission" date="2009-10" db="EMBL/GenBank/DDBJ databases">
        <title>The genome sequence of Streptomyces pristinaespiralis strain ATCC 25486.</title>
        <authorList>
            <consortium name="The Broad Institute Genome Sequencing Platform"/>
            <consortium name="Broad Institute Microbial Sequencing Center"/>
            <person name="Fischbach M."/>
            <person name="Godfrey P."/>
            <person name="Ward D."/>
            <person name="Young S."/>
            <person name="Zeng Q."/>
            <person name="Koehrsen M."/>
            <person name="Alvarado L."/>
            <person name="Berlin A.M."/>
            <person name="Bochicchio J."/>
            <person name="Borenstein D."/>
            <person name="Chapman S.B."/>
            <person name="Chen Z."/>
            <person name="Engels R."/>
            <person name="Freedman E."/>
            <person name="Gellesch M."/>
            <person name="Goldberg J."/>
            <person name="Griggs A."/>
            <person name="Gujja S."/>
            <person name="Heilman E.R."/>
            <person name="Heiman D.I."/>
            <person name="Hepburn T.A."/>
            <person name="Howarth C."/>
            <person name="Jen D."/>
            <person name="Larson L."/>
            <person name="Lewis B."/>
            <person name="Mehta T."/>
            <person name="Park D."/>
            <person name="Pearson M."/>
            <person name="Richards J."/>
            <person name="Roberts A."/>
            <person name="Saif S."/>
            <person name="Shea T.D."/>
            <person name="Shenoy N."/>
            <person name="Sisk P."/>
            <person name="Stolte C."/>
            <person name="Sykes S.N."/>
            <person name="Thomson T."/>
            <person name="Walk T."/>
            <person name="White J."/>
            <person name="Yandava C."/>
            <person name="Straight P."/>
            <person name="Clardy J."/>
            <person name="Hung D."/>
            <person name="Kolter R."/>
            <person name="Mekalanos J."/>
            <person name="Walker S."/>
            <person name="Walsh C.T."/>
            <person name="Wieland-Brown L.C."/>
            <person name="Haas B."/>
            <person name="Nusbaum C."/>
            <person name="Birren B."/>
        </authorList>
    </citation>
    <scope>NUCLEOTIDE SEQUENCE [LARGE SCALE GENOMIC DNA]</scope>
    <source>
        <strain evidence="3">ATCC 25486 / DSM 40338 / CBS 914.69 / JCM 4507 / NBRC 13074 / NRRL 2958 / 5647</strain>
    </source>
</reference>
<gene>
    <name evidence="2" type="ORF">SSDG_07314</name>
</gene>
<name>D6X5M7_STRE2</name>
<reference evidence="3" key="1">
    <citation type="submission" date="2008-02" db="EMBL/GenBank/DDBJ databases">
        <authorList>
            <consortium name="The Broad Institute Genome Sequencing Platform"/>
            <person name="Fischbach M."/>
            <person name="Ward D."/>
            <person name="Young S."/>
            <person name="Jaffe D."/>
            <person name="Gnerre S."/>
            <person name="Berlin A."/>
            <person name="Heiman D."/>
            <person name="Hepburn T."/>
            <person name="Sykes S."/>
            <person name="Alvarado L."/>
            <person name="Kodira C.D."/>
            <person name="Straight P."/>
            <person name="Clardy J."/>
            <person name="Hung D."/>
            <person name="Kolter R."/>
            <person name="Mekalanos J."/>
            <person name="Walker S."/>
            <person name="Walsh C.T."/>
            <person name="Lander E."/>
            <person name="Galagan J."/>
            <person name="Nusbaum C."/>
            <person name="Birren B."/>
        </authorList>
    </citation>
    <scope>NUCLEOTIDE SEQUENCE [LARGE SCALE GENOMIC DNA]</scope>
    <source>
        <strain evidence="3">ATCC 25486 / DSM 40338 / CBS 914.69 / JCM 4507 / NBRC 13074 / NRRL 2958 / 5647</strain>
    </source>
</reference>
<sequence>MMDQQHFSEITSFLEDRLRPLFDPENGSEHGFGMDDTSRALRALLGAVRSAAAVQGVCEQRATADAELRRVVDQTLAHHWDQLVGIARHWEDHPDFRPAFKRGSWDFEPEPAAAGEGRDPAARQV</sequence>
<evidence type="ECO:0000256" key="1">
    <source>
        <dbReference type="SAM" id="MobiDB-lite"/>
    </source>
</evidence>